<feature type="compositionally biased region" description="Basic residues" evidence="1">
    <location>
        <begin position="90"/>
        <end position="101"/>
    </location>
</feature>
<feature type="non-terminal residue" evidence="2">
    <location>
        <position position="101"/>
    </location>
</feature>
<organism evidence="2 3">
    <name type="scientific">Paramuricea clavata</name>
    <name type="common">Red gorgonian</name>
    <name type="synonym">Violescent sea-whip</name>
    <dbReference type="NCBI Taxonomy" id="317549"/>
    <lineage>
        <taxon>Eukaryota</taxon>
        <taxon>Metazoa</taxon>
        <taxon>Cnidaria</taxon>
        <taxon>Anthozoa</taxon>
        <taxon>Octocorallia</taxon>
        <taxon>Malacalcyonacea</taxon>
        <taxon>Plexauridae</taxon>
        <taxon>Paramuricea</taxon>
    </lineage>
</organism>
<sequence>EADGGDDGEITRSRYATFCEDRNERNQHQGGENSLFQSPRKFGPCGRSLHERRKNRMAPSNDRRSDGESGIHRRTNRCPLNNTDADRSVTKTKTRKTFSSK</sequence>
<feature type="compositionally biased region" description="Basic and acidic residues" evidence="1">
    <location>
        <begin position="61"/>
        <end position="71"/>
    </location>
</feature>
<dbReference type="Proteomes" id="UP001152795">
    <property type="component" value="Unassembled WGS sequence"/>
</dbReference>
<name>A0A7D9MFU9_PARCT</name>
<gene>
    <name evidence="2" type="ORF">PACLA_8A023388</name>
</gene>
<protein>
    <submittedName>
        <fullName evidence="2">Uncharacterized protein</fullName>
    </submittedName>
</protein>
<feature type="non-terminal residue" evidence="2">
    <location>
        <position position="1"/>
    </location>
</feature>
<evidence type="ECO:0000313" key="2">
    <source>
        <dbReference type="EMBL" id="CAB4046209.1"/>
    </source>
</evidence>
<feature type="compositionally biased region" description="Polar residues" evidence="1">
    <location>
        <begin position="28"/>
        <end position="37"/>
    </location>
</feature>
<feature type="region of interest" description="Disordered" evidence="1">
    <location>
        <begin position="19"/>
        <end position="101"/>
    </location>
</feature>
<dbReference type="AlphaFoldDB" id="A0A7D9MFU9"/>
<keyword evidence="3" id="KW-1185">Reference proteome</keyword>
<comment type="caution">
    <text evidence="2">The sequence shown here is derived from an EMBL/GenBank/DDBJ whole genome shotgun (WGS) entry which is preliminary data.</text>
</comment>
<accession>A0A7D9MFU9</accession>
<dbReference type="EMBL" id="CACRXK020047471">
    <property type="protein sequence ID" value="CAB4046209.1"/>
    <property type="molecule type" value="Genomic_DNA"/>
</dbReference>
<evidence type="ECO:0000256" key="1">
    <source>
        <dbReference type="SAM" id="MobiDB-lite"/>
    </source>
</evidence>
<evidence type="ECO:0000313" key="3">
    <source>
        <dbReference type="Proteomes" id="UP001152795"/>
    </source>
</evidence>
<proteinExistence type="predicted"/>
<reference evidence="2" key="1">
    <citation type="submission" date="2020-04" db="EMBL/GenBank/DDBJ databases">
        <authorList>
            <person name="Alioto T."/>
            <person name="Alioto T."/>
            <person name="Gomez Garrido J."/>
        </authorList>
    </citation>
    <scope>NUCLEOTIDE SEQUENCE</scope>
    <source>
        <strain evidence="2">A484AB</strain>
    </source>
</reference>